<dbReference type="GO" id="GO:0003677">
    <property type="term" value="F:DNA binding"/>
    <property type="evidence" value="ECO:0007669"/>
    <property type="project" value="InterPro"/>
</dbReference>
<evidence type="ECO:0000259" key="2">
    <source>
        <dbReference type="Pfam" id="PF08281"/>
    </source>
</evidence>
<feature type="domain" description="RNA polymerase sigma factor 70 region 4 type 2" evidence="2">
    <location>
        <begin position="24"/>
        <end position="60"/>
    </location>
</feature>
<accession>A0A6A6XHK2</accession>
<dbReference type="GO" id="GO:0016987">
    <property type="term" value="F:sigma factor activity"/>
    <property type="evidence" value="ECO:0007669"/>
    <property type="project" value="InterPro"/>
</dbReference>
<evidence type="ECO:0000256" key="1">
    <source>
        <dbReference type="SAM" id="MobiDB-lite"/>
    </source>
</evidence>
<keyword evidence="4" id="KW-1185">Reference proteome</keyword>
<dbReference type="InterPro" id="IPR013249">
    <property type="entry name" value="RNA_pol_sigma70_r4_t2"/>
</dbReference>
<protein>
    <recommendedName>
        <fullName evidence="2">RNA polymerase sigma factor 70 region 4 type 2 domain-containing protein</fullName>
    </recommendedName>
</protein>
<organism evidence="3 4">
    <name type="scientific">Melanomma pulvis-pyrius CBS 109.77</name>
    <dbReference type="NCBI Taxonomy" id="1314802"/>
    <lineage>
        <taxon>Eukaryota</taxon>
        <taxon>Fungi</taxon>
        <taxon>Dikarya</taxon>
        <taxon>Ascomycota</taxon>
        <taxon>Pezizomycotina</taxon>
        <taxon>Dothideomycetes</taxon>
        <taxon>Pleosporomycetidae</taxon>
        <taxon>Pleosporales</taxon>
        <taxon>Melanommataceae</taxon>
        <taxon>Melanomma</taxon>
    </lineage>
</organism>
<dbReference type="AlphaFoldDB" id="A0A6A6XHK2"/>
<dbReference type="Pfam" id="PF08281">
    <property type="entry name" value="Sigma70_r4_2"/>
    <property type="match status" value="1"/>
</dbReference>
<dbReference type="Proteomes" id="UP000799757">
    <property type="component" value="Unassembled WGS sequence"/>
</dbReference>
<dbReference type="GO" id="GO:0006352">
    <property type="term" value="P:DNA-templated transcription initiation"/>
    <property type="evidence" value="ECO:0007669"/>
    <property type="project" value="InterPro"/>
</dbReference>
<dbReference type="OrthoDB" id="10567586at2759"/>
<feature type="region of interest" description="Disordered" evidence="1">
    <location>
        <begin position="1"/>
        <end position="21"/>
    </location>
</feature>
<dbReference type="EMBL" id="MU001846">
    <property type="protein sequence ID" value="KAF2795871.1"/>
    <property type="molecule type" value="Genomic_DNA"/>
</dbReference>
<proteinExistence type="predicted"/>
<reference evidence="3" key="1">
    <citation type="journal article" date="2020" name="Stud. Mycol.">
        <title>101 Dothideomycetes genomes: a test case for predicting lifestyles and emergence of pathogens.</title>
        <authorList>
            <person name="Haridas S."/>
            <person name="Albert R."/>
            <person name="Binder M."/>
            <person name="Bloem J."/>
            <person name="Labutti K."/>
            <person name="Salamov A."/>
            <person name="Andreopoulos B."/>
            <person name="Baker S."/>
            <person name="Barry K."/>
            <person name="Bills G."/>
            <person name="Bluhm B."/>
            <person name="Cannon C."/>
            <person name="Castanera R."/>
            <person name="Culley D."/>
            <person name="Daum C."/>
            <person name="Ezra D."/>
            <person name="Gonzalez J."/>
            <person name="Henrissat B."/>
            <person name="Kuo A."/>
            <person name="Liang C."/>
            <person name="Lipzen A."/>
            <person name="Lutzoni F."/>
            <person name="Magnuson J."/>
            <person name="Mondo S."/>
            <person name="Nolan M."/>
            <person name="Ohm R."/>
            <person name="Pangilinan J."/>
            <person name="Park H.-J."/>
            <person name="Ramirez L."/>
            <person name="Alfaro M."/>
            <person name="Sun H."/>
            <person name="Tritt A."/>
            <person name="Yoshinaga Y."/>
            <person name="Zwiers L.-H."/>
            <person name="Turgeon B."/>
            <person name="Goodwin S."/>
            <person name="Spatafora J."/>
            <person name="Crous P."/>
            <person name="Grigoriev I."/>
        </authorList>
    </citation>
    <scope>NUCLEOTIDE SEQUENCE</scope>
    <source>
        <strain evidence="3">CBS 109.77</strain>
    </source>
</reference>
<gene>
    <name evidence="3" type="ORF">K505DRAFT_323777</name>
</gene>
<name>A0A6A6XHK2_9PLEO</name>
<sequence>MPSSYSKRAPEPKGPKNLTEGQKAAIITLREACNLTYPEISTKLGVTDAAAGQAYRKAKREAQQLTGSSECSLSQLIAAAKPKPHSGRPAKAKVGCGSVRRSESIADFTLCN</sequence>
<evidence type="ECO:0000313" key="3">
    <source>
        <dbReference type="EMBL" id="KAF2795871.1"/>
    </source>
</evidence>
<evidence type="ECO:0000313" key="4">
    <source>
        <dbReference type="Proteomes" id="UP000799757"/>
    </source>
</evidence>